<dbReference type="PANTHER" id="PTHR25462">
    <property type="entry name" value="BONUS, ISOFORM C-RELATED"/>
    <property type="match status" value="1"/>
</dbReference>
<dbReference type="PROSITE" id="PS50089">
    <property type="entry name" value="ZF_RING_2"/>
    <property type="match status" value="1"/>
</dbReference>
<dbReference type="InterPro" id="IPR013083">
    <property type="entry name" value="Znf_RING/FYVE/PHD"/>
</dbReference>
<keyword evidence="2 4" id="KW-0863">Zinc-finger</keyword>
<evidence type="ECO:0000256" key="1">
    <source>
        <dbReference type="ARBA" id="ARBA00022723"/>
    </source>
</evidence>
<dbReference type="OrthoDB" id="5844798at2759"/>
<evidence type="ECO:0000259" key="7">
    <source>
        <dbReference type="PROSITE" id="PS50089"/>
    </source>
</evidence>
<evidence type="ECO:0000313" key="8">
    <source>
        <dbReference type="EMBL" id="EGT30151.1"/>
    </source>
</evidence>
<dbReference type="eggNOG" id="ENOG502SC5Q">
    <property type="taxonomic scope" value="Eukaryota"/>
</dbReference>
<evidence type="ECO:0000256" key="2">
    <source>
        <dbReference type="ARBA" id="ARBA00022771"/>
    </source>
</evidence>
<name>G0M6N3_CAEBE</name>
<evidence type="ECO:0000313" key="9">
    <source>
        <dbReference type="Proteomes" id="UP000008068"/>
    </source>
</evidence>
<dbReference type="InterPro" id="IPR017907">
    <property type="entry name" value="Znf_RING_CS"/>
</dbReference>
<dbReference type="GO" id="GO:0061630">
    <property type="term" value="F:ubiquitin protein ligase activity"/>
    <property type="evidence" value="ECO:0007669"/>
    <property type="project" value="TreeGrafter"/>
</dbReference>
<dbReference type="PANTHER" id="PTHR25462:SF296">
    <property type="entry name" value="MEIOTIC P26, ISOFORM F"/>
    <property type="match status" value="1"/>
</dbReference>
<dbReference type="HOGENOM" id="CLU_1462601_0_0_1"/>
<evidence type="ECO:0000256" key="5">
    <source>
        <dbReference type="SAM" id="Coils"/>
    </source>
</evidence>
<evidence type="ECO:0000256" key="4">
    <source>
        <dbReference type="PROSITE-ProRule" id="PRU00175"/>
    </source>
</evidence>
<dbReference type="AlphaFoldDB" id="G0M6N3"/>
<organism evidence="9">
    <name type="scientific">Caenorhabditis brenneri</name>
    <name type="common">Nematode worm</name>
    <dbReference type="NCBI Taxonomy" id="135651"/>
    <lineage>
        <taxon>Eukaryota</taxon>
        <taxon>Metazoa</taxon>
        <taxon>Ecdysozoa</taxon>
        <taxon>Nematoda</taxon>
        <taxon>Chromadorea</taxon>
        <taxon>Rhabditida</taxon>
        <taxon>Rhabditina</taxon>
        <taxon>Rhabditomorpha</taxon>
        <taxon>Rhabditoidea</taxon>
        <taxon>Rhabditidae</taxon>
        <taxon>Peloderinae</taxon>
        <taxon>Caenorhabditis</taxon>
    </lineage>
</organism>
<dbReference type="EMBL" id="GL379786">
    <property type="protein sequence ID" value="EGT30151.1"/>
    <property type="molecule type" value="Genomic_DNA"/>
</dbReference>
<reference evidence="9" key="1">
    <citation type="submission" date="2011-07" db="EMBL/GenBank/DDBJ databases">
        <authorList>
            <consortium name="Caenorhabditis brenneri Sequencing and Analysis Consortium"/>
            <person name="Wilson R.K."/>
        </authorList>
    </citation>
    <scope>NUCLEOTIDE SEQUENCE [LARGE SCALE GENOMIC DNA]</scope>
    <source>
        <strain evidence="9">PB2801</strain>
    </source>
</reference>
<dbReference type="Gene3D" id="3.30.40.10">
    <property type="entry name" value="Zinc/RING finger domain, C3HC4 (zinc finger)"/>
    <property type="match status" value="1"/>
</dbReference>
<dbReference type="SMART" id="SM00184">
    <property type="entry name" value="RING"/>
    <property type="match status" value="1"/>
</dbReference>
<dbReference type="Proteomes" id="UP000008068">
    <property type="component" value="Unassembled WGS sequence"/>
</dbReference>
<dbReference type="InterPro" id="IPR001841">
    <property type="entry name" value="Znf_RING"/>
</dbReference>
<dbReference type="InterPro" id="IPR047153">
    <property type="entry name" value="TRIM45/56/19-like"/>
</dbReference>
<dbReference type="OMA" id="EYYNYVA"/>
<feature type="transmembrane region" description="Helical" evidence="6">
    <location>
        <begin position="171"/>
        <end position="191"/>
    </location>
</feature>
<dbReference type="PROSITE" id="PS00518">
    <property type="entry name" value="ZF_RING_1"/>
    <property type="match status" value="1"/>
</dbReference>
<keyword evidence="1" id="KW-0479">Metal-binding</keyword>
<keyword evidence="9" id="KW-1185">Reference proteome</keyword>
<keyword evidence="5" id="KW-0175">Coiled coil</keyword>
<dbReference type="InterPro" id="IPR027370">
    <property type="entry name" value="Znf-RING_euk"/>
</dbReference>
<feature type="domain" description="RING-type" evidence="7">
    <location>
        <begin position="48"/>
        <end position="99"/>
    </location>
</feature>
<feature type="coiled-coil region" evidence="5">
    <location>
        <begin position="142"/>
        <end position="169"/>
    </location>
</feature>
<keyword evidence="6" id="KW-0812">Transmembrane</keyword>
<dbReference type="GO" id="GO:0008270">
    <property type="term" value="F:zinc ion binding"/>
    <property type="evidence" value="ECO:0007669"/>
    <property type="project" value="UniProtKB-KW"/>
</dbReference>
<protein>
    <recommendedName>
        <fullName evidence="7">RING-type domain-containing protein</fullName>
    </recommendedName>
</protein>
<dbReference type="SUPFAM" id="SSF57850">
    <property type="entry name" value="RING/U-box"/>
    <property type="match status" value="1"/>
</dbReference>
<evidence type="ECO:0000256" key="3">
    <source>
        <dbReference type="ARBA" id="ARBA00022833"/>
    </source>
</evidence>
<proteinExistence type="predicted"/>
<accession>G0M6N3</accession>
<gene>
    <name evidence="8" type="ORF">CAEBREN_11916</name>
</gene>
<sequence>MKQNMKQNMFGFFRKFIPKDEKKAEKKRILKNLDDADVCVVDVETLRCAVCLNIFQGTPQALSCGHSFCLECIEEVAHTEVMTDPREPSRNSFHCPICRKRVNMNKVVQNYALKNILDSINELSKEEEKSRKAYDNTLDASNEQLRAKCIELEKAADRLKKDIKDMRQREYYNYVAITFFVIIYIILSTMFGN</sequence>
<keyword evidence="6" id="KW-0472">Membrane</keyword>
<dbReference type="Pfam" id="PF13445">
    <property type="entry name" value="zf-RING_UBOX"/>
    <property type="match status" value="1"/>
</dbReference>
<dbReference type="STRING" id="135651.G0M6N3"/>
<keyword evidence="6" id="KW-1133">Transmembrane helix</keyword>
<evidence type="ECO:0000256" key="6">
    <source>
        <dbReference type="SAM" id="Phobius"/>
    </source>
</evidence>
<keyword evidence="3" id="KW-0862">Zinc</keyword>
<dbReference type="InParanoid" id="G0M6N3"/>